<sequence length="132" mass="14497">MTEEGVRRTREAEGAEWEYRESSRGLPAVRRPGQHRPPLLAADPLLTRYGAIVVDDAHDGMALTGVVLSYGNRGHTRQAAARVVSAQMPVRKVVMRCGNRARNEAHSCGNRRCGNHWLTGVAEINDGNGGRR</sequence>
<accession>A0A0E0HA61</accession>
<organism evidence="2">
    <name type="scientific">Oryza nivara</name>
    <name type="common">Indian wild rice</name>
    <name type="synonym">Oryza sativa f. spontanea</name>
    <dbReference type="NCBI Taxonomy" id="4536"/>
    <lineage>
        <taxon>Eukaryota</taxon>
        <taxon>Viridiplantae</taxon>
        <taxon>Streptophyta</taxon>
        <taxon>Embryophyta</taxon>
        <taxon>Tracheophyta</taxon>
        <taxon>Spermatophyta</taxon>
        <taxon>Magnoliopsida</taxon>
        <taxon>Liliopsida</taxon>
        <taxon>Poales</taxon>
        <taxon>Poaceae</taxon>
        <taxon>BOP clade</taxon>
        <taxon>Oryzoideae</taxon>
        <taxon>Oryzeae</taxon>
        <taxon>Oryzinae</taxon>
        <taxon>Oryza</taxon>
    </lineage>
</organism>
<dbReference type="HOGENOM" id="CLU_1920478_0_0_1"/>
<feature type="compositionally biased region" description="Basic and acidic residues" evidence="1">
    <location>
        <begin position="1"/>
        <end position="23"/>
    </location>
</feature>
<evidence type="ECO:0000313" key="3">
    <source>
        <dbReference type="Proteomes" id="UP000006591"/>
    </source>
</evidence>
<dbReference type="Gramene" id="ONIVA05G05220.1">
    <property type="protein sequence ID" value="ONIVA05G05220.1"/>
    <property type="gene ID" value="ONIVA05G05220"/>
</dbReference>
<name>A0A0E0HA61_ORYNI</name>
<reference evidence="2" key="1">
    <citation type="submission" date="2015-04" db="UniProtKB">
        <authorList>
            <consortium name="EnsemblPlants"/>
        </authorList>
    </citation>
    <scope>IDENTIFICATION</scope>
    <source>
        <strain evidence="2">SL10</strain>
    </source>
</reference>
<proteinExistence type="predicted"/>
<keyword evidence="3" id="KW-1185">Reference proteome</keyword>
<dbReference type="AlphaFoldDB" id="A0A0E0HA61"/>
<feature type="region of interest" description="Disordered" evidence="1">
    <location>
        <begin position="1"/>
        <end position="40"/>
    </location>
</feature>
<dbReference type="EnsemblPlants" id="ONIVA05G05220.1">
    <property type="protein sequence ID" value="ONIVA05G05220.1"/>
    <property type="gene ID" value="ONIVA05G05220"/>
</dbReference>
<evidence type="ECO:0000256" key="1">
    <source>
        <dbReference type="SAM" id="MobiDB-lite"/>
    </source>
</evidence>
<dbReference type="Proteomes" id="UP000006591">
    <property type="component" value="Chromosome 5"/>
</dbReference>
<protein>
    <submittedName>
        <fullName evidence="2">Uncharacterized protein</fullName>
    </submittedName>
</protein>
<reference evidence="2" key="2">
    <citation type="submission" date="2018-04" db="EMBL/GenBank/DDBJ databases">
        <title>OnivRS2 (Oryza nivara Reference Sequence Version 2).</title>
        <authorList>
            <person name="Zhang J."/>
            <person name="Kudrna D."/>
            <person name="Lee S."/>
            <person name="Talag J."/>
            <person name="Rajasekar S."/>
            <person name="Welchert J."/>
            <person name="Hsing Y.-I."/>
            <person name="Wing R.A."/>
        </authorList>
    </citation>
    <scope>NUCLEOTIDE SEQUENCE [LARGE SCALE GENOMIC DNA]</scope>
    <source>
        <strain evidence="2">SL10</strain>
    </source>
</reference>
<evidence type="ECO:0000313" key="2">
    <source>
        <dbReference type="EnsemblPlants" id="ONIVA05G05220.1"/>
    </source>
</evidence>